<reference evidence="1 2" key="1">
    <citation type="journal article" date="2017" name="Chemistry">
        <title>Isolation, Biosynthesis and Chemical Modifications of Rubterolones A-F: Rare Tropolone Alkaloids from Actinomadura sp. 5-2.</title>
        <authorList>
            <person name="Guo H."/>
            <person name="Benndorf R."/>
            <person name="Leichnitz D."/>
            <person name="Klassen J.L."/>
            <person name="Vollmers J."/>
            <person name="Gorls H."/>
            <person name="Steinacker M."/>
            <person name="Weigel C."/>
            <person name="Dahse H.M."/>
            <person name="Kaster A.K."/>
            <person name="de Beer Z.W."/>
            <person name="Poulsen M."/>
            <person name="Beemelmanns C."/>
        </authorList>
    </citation>
    <scope>NUCLEOTIDE SEQUENCE [LARGE SCALE GENOMIC DNA]</scope>
    <source>
        <strain evidence="1 2">5-2</strain>
    </source>
</reference>
<dbReference type="Proteomes" id="UP000242367">
    <property type="component" value="Unassembled WGS sequence"/>
</dbReference>
<organism evidence="1 2">
    <name type="scientific">Actinomadura rubteroloni</name>
    <dbReference type="NCBI Taxonomy" id="1926885"/>
    <lineage>
        <taxon>Bacteria</taxon>
        <taxon>Bacillati</taxon>
        <taxon>Actinomycetota</taxon>
        <taxon>Actinomycetes</taxon>
        <taxon>Streptosporangiales</taxon>
        <taxon>Thermomonosporaceae</taxon>
        <taxon>Actinomadura</taxon>
    </lineage>
</organism>
<dbReference type="EMBL" id="MTBP01000003">
    <property type="protein sequence ID" value="POM23600.1"/>
    <property type="molecule type" value="Genomic_DNA"/>
</dbReference>
<proteinExistence type="predicted"/>
<comment type="caution">
    <text evidence="1">The sequence shown here is derived from an EMBL/GenBank/DDBJ whole genome shotgun (WGS) entry which is preliminary data.</text>
</comment>
<sequence length="51" mass="5521">MAQLARSPVVRDQFGLRNSRRTLPTLCAVPFRVANTSALPSPSGVLPMALR</sequence>
<name>A0A2P4UEW2_9ACTN</name>
<keyword evidence="2" id="KW-1185">Reference proteome</keyword>
<accession>A0A2P4UEW2</accession>
<evidence type="ECO:0000313" key="2">
    <source>
        <dbReference type="Proteomes" id="UP000242367"/>
    </source>
</evidence>
<evidence type="ECO:0000313" key="1">
    <source>
        <dbReference type="EMBL" id="POM23600.1"/>
    </source>
</evidence>
<gene>
    <name evidence="1" type="ORF">BTM25_47550</name>
</gene>
<protein>
    <submittedName>
        <fullName evidence="1">Uncharacterized protein</fullName>
    </submittedName>
</protein>
<dbReference type="AlphaFoldDB" id="A0A2P4UEW2"/>